<keyword evidence="3" id="KW-1185">Reference proteome</keyword>
<dbReference type="GO" id="GO:0016757">
    <property type="term" value="F:glycosyltransferase activity"/>
    <property type="evidence" value="ECO:0007669"/>
    <property type="project" value="InterPro"/>
</dbReference>
<reference evidence="2 3" key="1">
    <citation type="journal article" date="2017" name="Elife">
        <title>Extensive horizontal gene transfer in cheese-associated bacteria.</title>
        <authorList>
            <person name="Bonham K.S."/>
            <person name="Wolfe B.E."/>
            <person name="Dutton R.J."/>
        </authorList>
    </citation>
    <scope>NUCLEOTIDE SEQUENCE [LARGE SCALE GENOMIC DNA]</scope>
    <source>
        <strain evidence="2 3">JB196</strain>
    </source>
</reference>
<dbReference type="PANTHER" id="PTHR45947:SF3">
    <property type="entry name" value="SULFOQUINOVOSYL TRANSFERASE SQD2"/>
    <property type="match status" value="1"/>
</dbReference>
<keyword evidence="2" id="KW-0808">Transferase</keyword>
<protein>
    <submittedName>
        <fullName evidence="2">Glycosyltransferase</fullName>
    </submittedName>
</protein>
<gene>
    <name evidence="2" type="ORF">CIK83_16240</name>
</gene>
<evidence type="ECO:0000313" key="3">
    <source>
        <dbReference type="Proteomes" id="UP000252479"/>
    </source>
</evidence>
<dbReference type="CDD" id="cd03801">
    <property type="entry name" value="GT4_PimA-like"/>
    <property type="match status" value="1"/>
</dbReference>
<comment type="caution">
    <text evidence="2">The sequence shown here is derived from an EMBL/GenBank/DDBJ whole genome shotgun (WGS) entry which is preliminary data.</text>
</comment>
<dbReference type="SUPFAM" id="SSF53756">
    <property type="entry name" value="UDP-Glycosyltransferase/glycogen phosphorylase"/>
    <property type="match status" value="1"/>
</dbReference>
<dbReference type="InterPro" id="IPR050194">
    <property type="entry name" value="Glycosyltransferase_grp1"/>
</dbReference>
<dbReference type="AlphaFoldDB" id="A0A368LG77"/>
<dbReference type="InterPro" id="IPR001296">
    <property type="entry name" value="Glyco_trans_1"/>
</dbReference>
<proteinExistence type="predicted"/>
<dbReference type="Gene3D" id="3.40.50.2000">
    <property type="entry name" value="Glycogen Phosphorylase B"/>
    <property type="match status" value="2"/>
</dbReference>
<sequence length="348" mass="39454">MKICHVNLACGCNDSDRQILQLIKQQLREGYDLIVVMNPKSELIQEVRKLGCKVVLAKHFTKAHSKKITQDCTAIHAHEKRAIYWALIQHLLYGVPYLITHRVDNLLSKQWLLSLAYNKAAALVGLNREMVLKIEEIYHHSKVYRIPSSPINYPIDQNKVDQIWNQFRGKFIVIHSAEMMKNKGFDDTVSAAKLLGVSNPRVQFLLLGDGPEREALEHEARGLTNVSFMGKQRDIGTWFASADLLIHPAYSENTGTVILEAIRAGLPIIGYDTGAIPDIIDHEISGLLSEPGNTKQLAKQINQLENNRSLRRKIQMGGKEKLKQFDIVYTSSLYKEIYTQISQTSLNQ</sequence>
<dbReference type="EMBL" id="QPGL01000003">
    <property type="protein sequence ID" value="RCS69154.1"/>
    <property type="molecule type" value="Genomic_DNA"/>
</dbReference>
<accession>A0A368LG77</accession>
<dbReference type="GeneID" id="303190474"/>
<organism evidence="2 3">
    <name type="scientific">Vibrio casei</name>
    <dbReference type="NCBI Taxonomy" id="673372"/>
    <lineage>
        <taxon>Bacteria</taxon>
        <taxon>Pseudomonadati</taxon>
        <taxon>Pseudomonadota</taxon>
        <taxon>Gammaproteobacteria</taxon>
        <taxon>Vibrionales</taxon>
        <taxon>Vibrionaceae</taxon>
        <taxon>Vibrio</taxon>
    </lineage>
</organism>
<evidence type="ECO:0000259" key="1">
    <source>
        <dbReference type="Pfam" id="PF00534"/>
    </source>
</evidence>
<feature type="domain" description="Glycosyl transferase family 1" evidence="1">
    <location>
        <begin position="158"/>
        <end position="319"/>
    </location>
</feature>
<dbReference type="Pfam" id="PF00534">
    <property type="entry name" value="Glycos_transf_1"/>
    <property type="match status" value="1"/>
</dbReference>
<dbReference type="RefSeq" id="WP_086962208.1">
    <property type="nucleotide sequence ID" value="NZ_FUKS01000041.1"/>
</dbReference>
<dbReference type="Proteomes" id="UP000252479">
    <property type="component" value="Unassembled WGS sequence"/>
</dbReference>
<dbReference type="PANTHER" id="PTHR45947">
    <property type="entry name" value="SULFOQUINOVOSYL TRANSFERASE SQD2"/>
    <property type="match status" value="1"/>
</dbReference>
<name>A0A368LG77_9VIBR</name>
<evidence type="ECO:0000313" key="2">
    <source>
        <dbReference type="EMBL" id="RCS69154.1"/>
    </source>
</evidence>